<reference evidence="2 3" key="1">
    <citation type="submission" date="2023-07" db="EMBL/GenBank/DDBJ databases">
        <title>Sequencing the genomes of 1000 actinobacteria strains.</title>
        <authorList>
            <person name="Klenk H.-P."/>
        </authorList>
    </citation>
    <scope>NUCLEOTIDE SEQUENCE [LARGE SCALE GENOMIC DNA]</scope>
    <source>
        <strain evidence="2 3">DSM 45805</strain>
    </source>
</reference>
<name>A0ABU0EQR8_9PSEU</name>
<evidence type="ECO:0008006" key="4">
    <source>
        <dbReference type="Google" id="ProtNLM"/>
    </source>
</evidence>
<gene>
    <name evidence="2" type="ORF">FB470_001417</name>
</gene>
<dbReference type="RefSeq" id="WP_306989718.1">
    <property type="nucleotide sequence ID" value="NZ_JAUSUT010000001.1"/>
</dbReference>
<organism evidence="2 3">
    <name type="scientific">Amycolatopsis thermophila</name>
    <dbReference type="NCBI Taxonomy" id="206084"/>
    <lineage>
        <taxon>Bacteria</taxon>
        <taxon>Bacillati</taxon>
        <taxon>Actinomycetota</taxon>
        <taxon>Actinomycetes</taxon>
        <taxon>Pseudonocardiales</taxon>
        <taxon>Pseudonocardiaceae</taxon>
        <taxon>Amycolatopsis</taxon>
    </lineage>
</organism>
<feature type="transmembrane region" description="Helical" evidence="1">
    <location>
        <begin position="111"/>
        <end position="135"/>
    </location>
</feature>
<evidence type="ECO:0000313" key="2">
    <source>
        <dbReference type="EMBL" id="MDQ0377423.1"/>
    </source>
</evidence>
<evidence type="ECO:0000256" key="1">
    <source>
        <dbReference type="SAM" id="Phobius"/>
    </source>
</evidence>
<dbReference type="Proteomes" id="UP001229651">
    <property type="component" value="Unassembled WGS sequence"/>
</dbReference>
<keyword evidence="1" id="KW-0812">Transmembrane</keyword>
<dbReference type="EMBL" id="JAUSUT010000001">
    <property type="protein sequence ID" value="MDQ0377423.1"/>
    <property type="molecule type" value="Genomic_DNA"/>
</dbReference>
<proteinExistence type="predicted"/>
<keyword evidence="3" id="KW-1185">Reference proteome</keyword>
<keyword evidence="1" id="KW-0472">Membrane</keyword>
<keyword evidence="1" id="KW-1133">Transmembrane helix</keyword>
<comment type="caution">
    <text evidence="2">The sequence shown here is derived from an EMBL/GenBank/DDBJ whole genome shotgun (WGS) entry which is preliminary data.</text>
</comment>
<accession>A0ABU0EQR8</accession>
<sequence length="228" mass="25719">MTALVQVIHPGDHVWTLKRRFVPWQRVVQPVNIASGEYRPYRAVRTDTRRTPSEWRQERREQRRTAREDKLDPRRVSGWRWLYLGPLLLVAILVIGAVGQVVEAVVVGAQILVWLVLMPFALLEVLAQWLCGLVLRALRLTGAVRSRVDVVCRVPGDRIVSLTVLAVPGFATAGHLARALTDHLWKVQRPFDPQRDPVAVALLNHAGTQVVRHDSVWTGPSSPTVLTR</sequence>
<feature type="transmembrane region" description="Helical" evidence="1">
    <location>
        <begin position="81"/>
        <end position="99"/>
    </location>
</feature>
<protein>
    <recommendedName>
        <fullName evidence="4">RDD family protein</fullName>
    </recommendedName>
</protein>
<evidence type="ECO:0000313" key="3">
    <source>
        <dbReference type="Proteomes" id="UP001229651"/>
    </source>
</evidence>